<evidence type="ECO:0000256" key="6">
    <source>
        <dbReference type="ARBA" id="ARBA00023225"/>
    </source>
</evidence>
<dbReference type="EMBL" id="CP119321">
    <property type="protein sequence ID" value="WEK13064.1"/>
    <property type="molecule type" value="Genomic_DNA"/>
</dbReference>
<evidence type="ECO:0000256" key="1">
    <source>
        <dbReference type="ARBA" id="ARBA00003041"/>
    </source>
</evidence>
<dbReference type="Pfam" id="PF02108">
    <property type="entry name" value="FliH"/>
    <property type="match status" value="1"/>
</dbReference>
<evidence type="ECO:0000259" key="8">
    <source>
        <dbReference type="Pfam" id="PF02108"/>
    </source>
</evidence>
<dbReference type="GO" id="GO:0015031">
    <property type="term" value="P:protein transport"/>
    <property type="evidence" value="ECO:0007669"/>
    <property type="project" value="UniProtKB-KW"/>
</dbReference>
<dbReference type="PANTHER" id="PTHR34982:SF1">
    <property type="entry name" value="FLAGELLAR ASSEMBLY PROTEIN FLIH"/>
    <property type="match status" value="1"/>
</dbReference>
<evidence type="ECO:0000256" key="7">
    <source>
        <dbReference type="SAM" id="MobiDB-lite"/>
    </source>
</evidence>
<name>A0AAJ5W157_9MICO</name>
<protein>
    <submittedName>
        <fullName evidence="9">FliH/SctL family protein</fullName>
    </submittedName>
</protein>
<organism evidence="9 10">
    <name type="scientific">Candidatus Microbacterium phytovorans</name>
    <dbReference type="NCBI Taxonomy" id="3121374"/>
    <lineage>
        <taxon>Bacteria</taxon>
        <taxon>Bacillati</taxon>
        <taxon>Actinomycetota</taxon>
        <taxon>Actinomycetes</taxon>
        <taxon>Micrococcales</taxon>
        <taxon>Microbacteriaceae</taxon>
        <taxon>Microbacterium</taxon>
    </lineage>
</organism>
<keyword evidence="6" id="KW-1006">Bacterial flagellum protein export</keyword>
<evidence type="ECO:0000256" key="3">
    <source>
        <dbReference type="ARBA" id="ARBA00022448"/>
    </source>
</evidence>
<dbReference type="AlphaFoldDB" id="A0AAJ5W157"/>
<evidence type="ECO:0000313" key="9">
    <source>
        <dbReference type="EMBL" id="WEK13064.1"/>
    </source>
</evidence>
<evidence type="ECO:0000256" key="2">
    <source>
        <dbReference type="ARBA" id="ARBA00006602"/>
    </source>
</evidence>
<dbReference type="GO" id="GO:0005829">
    <property type="term" value="C:cytosol"/>
    <property type="evidence" value="ECO:0007669"/>
    <property type="project" value="TreeGrafter"/>
</dbReference>
<dbReference type="PANTHER" id="PTHR34982">
    <property type="entry name" value="YOP PROTEINS TRANSLOCATION PROTEIN L"/>
    <property type="match status" value="1"/>
</dbReference>
<accession>A0AAJ5W157</accession>
<evidence type="ECO:0000256" key="5">
    <source>
        <dbReference type="ARBA" id="ARBA00022927"/>
    </source>
</evidence>
<dbReference type="InterPro" id="IPR018035">
    <property type="entry name" value="Flagellar_FliH/T3SS_HrpE"/>
</dbReference>
<comment type="function">
    <text evidence="1">Needed for flagellar regrowth and assembly.</text>
</comment>
<proteinExistence type="inferred from homology"/>
<dbReference type="InterPro" id="IPR051472">
    <property type="entry name" value="T3SS_Stator/FliH"/>
</dbReference>
<evidence type="ECO:0000313" key="10">
    <source>
        <dbReference type="Proteomes" id="UP001213972"/>
    </source>
</evidence>
<comment type="similarity">
    <text evidence="2">Belongs to the FliH family.</text>
</comment>
<keyword evidence="3" id="KW-0813">Transport</keyword>
<gene>
    <name evidence="9" type="ORF">P0Y48_11395</name>
</gene>
<dbReference type="GO" id="GO:0044781">
    <property type="term" value="P:bacterial-type flagellum organization"/>
    <property type="evidence" value="ECO:0007669"/>
    <property type="project" value="UniProtKB-KW"/>
</dbReference>
<dbReference type="Proteomes" id="UP001213972">
    <property type="component" value="Chromosome"/>
</dbReference>
<feature type="domain" description="Flagellar assembly protein FliH/Type III secretion system HrpE" evidence="8">
    <location>
        <begin position="76"/>
        <end position="193"/>
    </location>
</feature>
<feature type="region of interest" description="Disordered" evidence="7">
    <location>
        <begin position="1"/>
        <end position="34"/>
    </location>
</feature>
<sequence length="206" mass="21480">MSPEPAAPIPFVRREIPRLTPAGSDRERERARAQGHALGYAEGLRIATAEAAEAAERADAERRSARATDAAAAAEARAGLEKAAASLRDRLDMIAGLAEEKIWTLALDVAEAILARELSHPVHAARVAVSRAERAVGESADAVVVLSADDLATLERLGEVPEGVAIESSPALASGDAVVRVSDGDIDLRVAEALARARAALAEETT</sequence>
<keyword evidence="4" id="KW-1005">Bacterial flagellum biogenesis</keyword>
<reference evidence="9" key="1">
    <citation type="submission" date="2023-03" db="EMBL/GenBank/DDBJ databases">
        <title>Andean soil-derived lignocellulolytic bacterial consortium as a source of novel taxa and putative plastic-active enzymes.</title>
        <authorList>
            <person name="Diaz-Garcia L."/>
            <person name="Chuvochina M."/>
            <person name="Feuerriegel G."/>
            <person name="Bunk B."/>
            <person name="Sproer C."/>
            <person name="Streit W.R."/>
            <person name="Rodriguez L.M."/>
            <person name="Overmann J."/>
            <person name="Jimenez D.J."/>
        </authorList>
    </citation>
    <scope>NUCLEOTIDE SEQUENCE</scope>
    <source>
        <strain evidence="9">MAG 4610</strain>
    </source>
</reference>
<keyword evidence="5" id="KW-0653">Protein transport</keyword>
<evidence type="ECO:0000256" key="4">
    <source>
        <dbReference type="ARBA" id="ARBA00022795"/>
    </source>
</evidence>